<dbReference type="GO" id="GO:0030001">
    <property type="term" value="P:metal ion transport"/>
    <property type="evidence" value="ECO:0007669"/>
    <property type="project" value="InterPro"/>
</dbReference>
<dbReference type="PANTHER" id="PTHR42953">
    <property type="entry name" value="HIGH-AFFINITY ZINC UPTAKE SYSTEM PROTEIN ZNUA-RELATED"/>
    <property type="match status" value="1"/>
</dbReference>
<dbReference type="Pfam" id="PF01297">
    <property type="entry name" value="ZnuA"/>
    <property type="match status" value="1"/>
</dbReference>
<keyword evidence="4" id="KW-0732">Signal</keyword>
<keyword evidence="8" id="KW-1185">Reference proteome</keyword>
<dbReference type="STRING" id="1423802.FC56_GL001453"/>
<dbReference type="PRINTS" id="PR00690">
    <property type="entry name" value="ADHESNFAMILY"/>
</dbReference>
<gene>
    <name evidence="7" type="ORF">FC56_GL001453</name>
</gene>
<reference evidence="7 8" key="1">
    <citation type="journal article" date="2015" name="Genome Announc.">
        <title>Expanding the biotechnology potential of lactobacilli through comparative genomics of 213 strains and associated genera.</title>
        <authorList>
            <person name="Sun Z."/>
            <person name="Harris H.M."/>
            <person name="McCann A."/>
            <person name="Guo C."/>
            <person name="Argimon S."/>
            <person name="Zhang W."/>
            <person name="Yang X."/>
            <person name="Jeffery I.B."/>
            <person name="Cooney J.C."/>
            <person name="Kagawa T.F."/>
            <person name="Liu W."/>
            <person name="Song Y."/>
            <person name="Salvetti E."/>
            <person name="Wrobel A."/>
            <person name="Rasinkangas P."/>
            <person name="Parkhill J."/>
            <person name="Rea M.C."/>
            <person name="O'Sullivan O."/>
            <person name="Ritari J."/>
            <person name="Douillard F.P."/>
            <person name="Paul Ross R."/>
            <person name="Yang R."/>
            <person name="Briner A.E."/>
            <person name="Felis G.E."/>
            <person name="de Vos W.M."/>
            <person name="Barrangou R."/>
            <person name="Klaenhammer T.R."/>
            <person name="Caufield P.W."/>
            <person name="Cui Y."/>
            <person name="Zhang H."/>
            <person name="O'Toole P.W."/>
        </authorList>
    </citation>
    <scope>NUCLEOTIDE SEQUENCE [LARGE SCALE GENOMIC DNA]</scope>
    <source>
        <strain evidence="7 8">DSM 24302</strain>
    </source>
</reference>
<dbReference type="PATRIC" id="fig|1423802.4.peg.1471"/>
<dbReference type="PANTHER" id="PTHR42953:SF1">
    <property type="entry name" value="METAL-BINDING PROTEIN HI_0362-RELATED"/>
    <property type="match status" value="1"/>
</dbReference>
<evidence type="ECO:0000256" key="6">
    <source>
        <dbReference type="SAM" id="Coils"/>
    </source>
</evidence>
<proteinExistence type="inferred from homology"/>
<dbReference type="InterPro" id="IPR006127">
    <property type="entry name" value="ZnuA-like"/>
</dbReference>
<keyword evidence="3" id="KW-0479">Metal-binding</keyword>
<organism evidence="7 8">
    <name type="scientific">Lentilactobacillus senioris DSM 24302 = JCM 17472</name>
    <dbReference type="NCBI Taxonomy" id="1423802"/>
    <lineage>
        <taxon>Bacteria</taxon>
        <taxon>Bacillati</taxon>
        <taxon>Bacillota</taxon>
        <taxon>Bacilli</taxon>
        <taxon>Lactobacillales</taxon>
        <taxon>Lactobacillaceae</taxon>
        <taxon>Lentilactobacillus</taxon>
    </lineage>
</organism>
<protein>
    <submittedName>
        <fullName evidence="7">ABC transporter substrate-binding protein</fullName>
    </submittedName>
</protein>
<dbReference type="InterPro" id="IPR050492">
    <property type="entry name" value="Bact_metal-bind_prot9"/>
</dbReference>
<dbReference type="AlphaFoldDB" id="A0A0R2CT42"/>
<keyword evidence="2 5" id="KW-0813">Transport</keyword>
<evidence type="ECO:0000256" key="4">
    <source>
        <dbReference type="ARBA" id="ARBA00022729"/>
    </source>
</evidence>
<sequence length="297" mass="33278">MRKHLGVWMLVLLLAVVVFILTGCGNQSAQPKTGKINVVSSLDFYGEVAKEVLGDHGKVTTLINNPSVDPHDFEPTTGDAKKVAQANVTIANGLGYDDWMQRLTSNGSETAKNVLVGEEVMHKHDGDNEHVWYNPQTMGKLATQLAATYSKIDPQHKQQYYANAHKYQRKLRKLNQLISRVKTKVSGQKADVSEPIFDYGLEALNVKINDRHFENAIDKGVDPTPADIKKIQTDIKDHRIAFFVDNKQVSSHTVTDLVELAQENNVPVLKVTETLPKGQTYLEWMTSQYQALEKLLK</sequence>
<comment type="caution">
    <text evidence="7">The sequence shown here is derived from an EMBL/GenBank/DDBJ whole genome shotgun (WGS) entry which is preliminary data.</text>
</comment>
<dbReference type="Proteomes" id="UP000051256">
    <property type="component" value="Unassembled WGS sequence"/>
</dbReference>
<comment type="subcellular location">
    <subcellularLocation>
        <location evidence="1">Cell envelope</location>
    </subcellularLocation>
</comment>
<evidence type="ECO:0000313" key="8">
    <source>
        <dbReference type="Proteomes" id="UP000051256"/>
    </source>
</evidence>
<evidence type="ECO:0000313" key="7">
    <source>
        <dbReference type="EMBL" id="KRM94496.1"/>
    </source>
</evidence>
<evidence type="ECO:0000256" key="1">
    <source>
        <dbReference type="ARBA" id="ARBA00004196"/>
    </source>
</evidence>
<dbReference type="GO" id="GO:0007155">
    <property type="term" value="P:cell adhesion"/>
    <property type="evidence" value="ECO:0007669"/>
    <property type="project" value="InterPro"/>
</dbReference>
<dbReference type="GO" id="GO:0046872">
    <property type="term" value="F:metal ion binding"/>
    <property type="evidence" value="ECO:0007669"/>
    <property type="project" value="UniProtKB-KW"/>
</dbReference>
<dbReference type="Gene3D" id="3.40.50.1980">
    <property type="entry name" value="Nitrogenase molybdenum iron protein domain"/>
    <property type="match status" value="2"/>
</dbReference>
<dbReference type="InterPro" id="IPR006128">
    <property type="entry name" value="Lipoprotein_PsaA-like"/>
</dbReference>
<evidence type="ECO:0000256" key="2">
    <source>
        <dbReference type="ARBA" id="ARBA00022448"/>
    </source>
</evidence>
<dbReference type="SUPFAM" id="SSF53807">
    <property type="entry name" value="Helical backbone' metal receptor"/>
    <property type="match status" value="1"/>
</dbReference>
<evidence type="ECO:0000256" key="5">
    <source>
        <dbReference type="RuleBase" id="RU003512"/>
    </source>
</evidence>
<dbReference type="PROSITE" id="PS51257">
    <property type="entry name" value="PROKAR_LIPOPROTEIN"/>
    <property type="match status" value="1"/>
</dbReference>
<keyword evidence="6" id="KW-0175">Coiled coil</keyword>
<accession>A0A0R2CT42</accession>
<name>A0A0R2CT42_9LACO</name>
<evidence type="ECO:0000256" key="3">
    <source>
        <dbReference type="ARBA" id="ARBA00022723"/>
    </source>
</evidence>
<dbReference type="GO" id="GO:0030313">
    <property type="term" value="C:cell envelope"/>
    <property type="evidence" value="ECO:0007669"/>
    <property type="project" value="UniProtKB-SubCell"/>
</dbReference>
<dbReference type="RefSeq" id="WP_056977730.1">
    <property type="nucleotide sequence ID" value="NZ_AYZR01000004.1"/>
</dbReference>
<feature type="coiled-coil region" evidence="6">
    <location>
        <begin position="157"/>
        <end position="184"/>
    </location>
</feature>
<comment type="similarity">
    <text evidence="5">Belongs to the bacterial solute-binding protein 9 family.</text>
</comment>
<dbReference type="EMBL" id="AYZR01000004">
    <property type="protein sequence ID" value="KRM94496.1"/>
    <property type="molecule type" value="Genomic_DNA"/>
</dbReference>